<dbReference type="Ensembl" id="ENSDCDT00010042912.1">
    <property type="protein sequence ID" value="ENSDCDP00010034403.1"/>
    <property type="gene ID" value="ENSDCDG00010022213.1"/>
</dbReference>
<dbReference type="AlphaFoldDB" id="A0AAY4CMQ9"/>
<proteinExistence type="predicted"/>
<evidence type="ECO:0000313" key="3">
    <source>
        <dbReference type="Proteomes" id="UP000694580"/>
    </source>
</evidence>
<organism evidence="2 3">
    <name type="scientific">Denticeps clupeoides</name>
    <name type="common">denticle herring</name>
    <dbReference type="NCBI Taxonomy" id="299321"/>
    <lineage>
        <taxon>Eukaryota</taxon>
        <taxon>Metazoa</taxon>
        <taxon>Chordata</taxon>
        <taxon>Craniata</taxon>
        <taxon>Vertebrata</taxon>
        <taxon>Euteleostomi</taxon>
        <taxon>Actinopterygii</taxon>
        <taxon>Neopterygii</taxon>
        <taxon>Teleostei</taxon>
        <taxon>Clupei</taxon>
        <taxon>Clupeiformes</taxon>
        <taxon>Denticipitoidei</taxon>
        <taxon>Denticipitidae</taxon>
        <taxon>Denticeps</taxon>
    </lineage>
</organism>
<accession>A0AAY4CMQ9</accession>
<reference evidence="2" key="2">
    <citation type="submission" date="2025-08" db="UniProtKB">
        <authorList>
            <consortium name="Ensembl"/>
        </authorList>
    </citation>
    <scope>IDENTIFICATION</scope>
</reference>
<evidence type="ECO:0008006" key="4">
    <source>
        <dbReference type="Google" id="ProtNLM"/>
    </source>
</evidence>
<feature type="region of interest" description="Disordered" evidence="1">
    <location>
        <begin position="1"/>
        <end position="22"/>
    </location>
</feature>
<dbReference type="GeneTree" id="ENSGT01150000288153"/>
<name>A0AAY4CMQ9_9TELE</name>
<sequence length="259" mass="27957">MAILSQSCQGSTAGVTVSAPSNRENSFRSQCARLLQSQELVLAQVHPLDDVAAVVEDAADVLRVHGAGEVGVAVMAAVSAGGKLVSNEVLRSGHPGILNQSFFTIIWRGVAGKLGKVLFDPGLPCQNLLSQQVLLVEEQNDGDDVFEEIEGFLQAVGLIVLSVHIAGVGPTVETLDPFPPLVPLSPHVEHTANTHALKTPPGDADTHWKLTLSTWNLVSKMPDVRTLQRSRSWWEENRVQGCHFLFIPEQRAAKCILKL</sequence>
<evidence type="ECO:0000256" key="1">
    <source>
        <dbReference type="SAM" id="MobiDB-lite"/>
    </source>
</evidence>
<dbReference type="Proteomes" id="UP000694580">
    <property type="component" value="Chromosome 7"/>
</dbReference>
<keyword evidence="3" id="KW-1185">Reference proteome</keyword>
<protein>
    <recommendedName>
        <fullName evidence="4">Polyketide synthase</fullName>
    </recommendedName>
</protein>
<evidence type="ECO:0000313" key="2">
    <source>
        <dbReference type="Ensembl" id="ENSDCDP00010034403.1"/>
    </source>
</evidence>
<reference evidence="2" key="3">
    <citation type="submission" date="2025-09" db="UniProtKB">
        <authorList>
            <consortium name="Ensembl"/>
        </authorList>
    </citation>
    <scope>IDENTIFICATION</scope>
</reference>
<reference evidence="2 3" key="1">
    <citation type="submission" date="2020-06" db="EMBL/GenBank/DDBJ databases">
        <authorList>
            <consortium name="Wellcome Sanger Institute Data Sharing"/>
        </authorList>
    </citation>
    <scope>NUCLEOTIDE SEQUENCE [LARGE SCALE GENOMIC DNA]</scope>
</reference>